<name>A0A4Y4AZE3_9FLAO</name>
<protein>
    <recommendedName>
        <fullName evidence="3">GxxExxY protein</fullName>
    </recommendedName>
</protein>
<comment type="caution">
    <text evidence="1">The sequence shown here is derived from an EMBL/GenBank/DDBJ whole genome shotgun (WGS) entry which is preliminary data.</text>
</comment>
<keyword evidence="2" id="KW-1185">Reference proteome</keyword>
<evidence type="ECO:0000313" key="2">
    <source>
        <dbReference type="Proteomes" id="UP000316775"/>
    </source>
</evidence>
<gene>
    <name evidence="1" type="ORF">FFL01_15130</name>
</gene>
<proteinExistence type="predicted"/>
<dbReference type="NCBIfam" id="TIGR04256">
    <property type="entry name" value="GxxExxY"/>
    <property type="match status" value="1"/>
</dbReference>
<evidence type="ECO:0008006" key="3">
    <source>
        <dbReference type="Google" id="ProtNLM"/>
    </source>
</evidence>
<reference evidence="1 2" key="1">
    <citation type="submission" date="2019-06" db="EMBL/GenBank/DDBJ databases">
        <title>Whole genome shotgun sequence of Flavobacterium flevense NBRC 14960.</title>
        <authorList>
            <person name="Hosoyama A."/>
            <person name="Uohara A."/>
            <person name="Ohji S."/>
            <person name="Ichikawa N."/>
        </authorList>
    </citation>
    <scope>NUCLEOTIDE SEQUENCE [LARGE SCALE GENOMIC DNA]</scope>
    <source>
        <strain evidence="1 2">NBRC 14960</strain>
    </source>
</reference>
<sequence>MITERTEAIAKIVVNSAFKVHKELGPGLLERVYEICLAHEIVKAGLDVKRQIDIPIIYDGIEFSEGLRLDLLVEDSIIIEVKAVEQINPVWDAQIISHLKLLNKDLGFLINFNVPLIKNGIKRFINSKKQY</sequence>
<dbReference type="EMBL" id="BJNP01000013">
    <property type="protein sequence ID" value="GEC71974.1"/>
    <property type="molecule type" value="Genomic_DNA"/>
</dbReference>
<dbReference type="OrthoDB" id="1119698at2"/>
<dbReference type="AlphaFoldDB" id="A0A4Y4AZE3"/>
<organism evidence="1 2">
    <name type="scientific">Flavobacterium flevense</name>
    <dbReference type="NCBI Taxonomy" id="983"/>
    <lineage>
        <taxon>Bacteria</taxon>
        <taxon>Pseudomonadati</taxon>
        <taxon>Bacteroidota</taxon>
        <taxon>Flavobacteriia</taxon>
        <taxon>Flavobacteriales</taxon>
        <taxon>Flavobacteriaceae</taxon>
        <taxon>Flavobacterium</taxon>
    </lineage>
</organism>
<dbReference type="Proteomes" id="UP000316775">
    <property type="component" value="Unassembled WGS sequence"/>
</dbReference>
<dbReference type="RefSeq" id="WP_073242032.1">
    <property type="nucleotide sequence ID" value="NZ_BJNP01000013.1"/>
</dbReference>
<evidence type="ECO:0000313" key="1">
    <source>
        <dbReference type="EMBL" id="GEC71974.1"/>
    </source>
</evidence>
<dbReference type="STRING" id="983.SAMN05443543_10259"/>
<dbReference type="InterPro" id="IPR026350">
    <property type="entry name" value="GxxExxY"/>
</dbReference>
<dbReference type="Pfam" id="PF13366">
    <property type="entry name" value="PDDEXK_3"/>
    <property type="match status" value="1"/>
</dbReference>
<accession>A0A4Y4AZE3</accession>